<evidence type="ECO:0000256" key="3">
    <source>
        <dbReference type="SAM" id="SignalP"/>
    </source>
</evidence>
<comment type="caution">
    <text evidence="5">The sequence shown here is derived from an EMBL/GenBank/DDBJ whole genome shotgun (WGS) entry which is preliminary data.</text>
</comment>
<dbReference type="GO" id="GO:0004222">
    <property type="term" value="F:metalloendopeptidase activity"/>
    <property type="evidence" value="ECO:0007669"/>
    <property type="project" value="TreeGrafter"/>
</dbReference>
<accession>A0A543JKP6</accession>
<evidence type="ECO:0000256" key="1">
    <source>
        <dbReference type="ARBA" id="ARBA00022729"/>
    </source>
</evidence>
<dbReference type="PANTHER" id="PTHR21666:SF289">
    <property type="entry name" value="L-ALA--D-GLU ENDOPEPTIDASE"/>
    <property type="match status" value="1"/>
</dbReference>
<evidence type="ECO:0000259" key="4">
    <source>
        <dbReference type="Pfam" id="PF01551"/>
    </source>
</evidence>
<dbReference type="AlphaFoldDB" id="A0A543JKP6"/>
<feature type="compositionally biased region" description="Basic residues" evidence="2">
    <location>
        <begin position="319"/>
        <end position="331"/>
    </location>
</feature>
<sequence>MTPTMRTLLVLALTATVTLPLAPQVQASRPPRFAWPLAPPHRVVRPFDPPATEYAPGHRGVDLAAAPGSPVLAAADAVVVHAGPVADRAVVSLLHPGGLRTTYEPLHPTVHRGQRVRRGTPIGTLDRGHEGCPAEACLHWGAFRPTPPRSHTYLDPLHLLTNGRVRLLPHPTRPRPAQPATHRAQPPTAPSRVVPPSAPRVAPSRPPDQPPTTTSPASRRLLTPPLQPSPFTPNRSPMACHLPQPARLPTGSRRGRPSQCRDPLTATARHQPEPRARTPRHAARGRPCGPPIYSRVEAPTGFRTRHIRSSTGPGPPARGARHRTVRRHRAGSRPTPVAVGGQDSSCSFNLVRSRSTARVCSWHTRDSVTPRTLPISASVRFSK</sequence>
<dbReference type="SUPFAM" id="SSF51261">
    <property type="entry name" value="Duplicated hybrid motif"/>
    <property type="match status" value="1"/>
</dbReference>
<name>A0A543JKP6_9PSEU</name>
<gene>
    <name evidence="5" type="ORF">FHX81_5814</name>
</gene>
<feature type="signal peptide" evidence="3">
    <location>
        <begin position="1"/>
        <end position="27"/>
    </location>
</feature>
<keyword evidence="1 3" id="KW-0732">Signal</keyword>
<evidence type="ECO:0000256" key="2">
    <source>
        <dbReference type="SAM" id="MobiDB-lite"/>
    </source>
</evidence>
<dbReference type="Pfam" id="PF01551">
    <property type="entry name" value="Peptidase_M23"/>
    <property type="match status" value="1"/>
</dbReference>
<evidence type="ECO:0000313" key="5">
    <source>
        <dbReference type="EMBL" id="TQM83393.1"/>
    </source>
</evidence>
<dbReference type="EMBL" id="VFPP01000001">
    <property type="protein sequence ID" value="TQM83393.1"/>
    <property type="molecule type" value="Genomic_DNA"/>
</dbReference>
<dbReference type="InterPro" id="IPR050570">
    <property type="entry name" value="Cell_wall_metabolism_enzyme"/>
</dbReference>
<dbReference type="InterPro" id="IPR016047">
    <property type="entry name" value="M23ase_b-sheet_dom"/>
</dbReference>
<dbReference type="PANTHER" id="PTHR21666">
    <property type="entry name" value="PEPTIDASE-RELATED"/>
    <property type="match status" value="1"/>
</dbReference>
<feature type="chain" id="PRO_5021826316" evidence="3">
    <location>
        <begin position="28"/>
        <end position="383"/>
    </location>
</feature>
<dbReference type="Gene3D" id="2.70.70.10">
    <property type="entry name" value="Glucose Permease (Domain IIA)"/>
    <property type="match status" value="1"/>
</dbReference>
<dbReference type="InterPro" id="IPR011055">
    <property type="entry name" value="Dup_hybrid_motif"/>
</dbReference>
<feature type="compositionally biased region" description="Low complexity" evidence="2">
    <location>
        <begin position="190"/>
        <end position="203"/>
    </location>
</feature>
<feature type="domain" description="M23ase beta-sheet core" evidence="4">
    <location>
        <begin position="57"/>
        <end position="142"/>
    </location>
</feature>
<dbReference type="CDD" id="cd12797">
    <property type="entry name" value="M23_peptidase"/>
    <property type="match status" value="1"/>
</dbReference>
<feature type="region of interest" description="Disordered" evidence="2">
    <location>
        <begin position="167"/>
        <end position="342"/>
    </location>
</feature>
<protein>
    <submittedName>
        <fullName evidence="5">Peptidase M23-like protein</fullName>
    </submittedName>
</protein>
<reference evidence="5 6" key="1">
    <citation type="submission" date="2019-06" db="EMBL/GenBank/DDBJ databases">
        <title>Sequencing the genomes of 1000 actinobacteria strains.</title>
        <authorList>
            <person name="Klenk H.-P."/>
        </authorList>
    </citation>
    <scope>NUCLEOTIDE SEQUENCE [LARGE SCALE GENOMIC DNA]</scope>
    <source>
        <strain evidence="5 6">DSM 45456</strain>
    </source>
</reference>
<dbReference type="Proteomes" id="UP000316628">
    <property type="component" value="Unassembled WGS sequence"/>
</dbReference>
<evidence type="ECO:0000313" key="6">
    <source>
        <dbReference type="Proteomes" id="UP000316628"/>
    </source>
</evidence>
<proteinExistence type="predicted"/>
<keyword evidence="6" id="KW-1185">Reference proteome</keyword>
<organism evidence="5 6">
    <name type="scientific">Saccharothrix saharensis</name>
    <dbReference type="NCBI Taxonomy" id="571190"/>
    <lineage>
        <taxon>Bacteria</taxon>
        <taxon>Bacillati</taxon>
        <taxon>Actinomycetota</taxon>
        <taxon>Actinomycetes</taxon>
        <taxon>Pseudonocardiales</taxon>
        <taxon>Pseudonocardiaceae</taxon>
        <taxon>Saccharothrix</taxon>
    </lineage>
</organism>